<dbReference type="RefSeq" id="WP_027306400.1">
    <property type="nucleotide sequence ID" value="NZ_CP020867.1"/>
</dbReference>
<evidence type="ECO:0000313" key="2">
    <source>
        <dbReference type="EMBL" id="ARJ56567.1"/>
    </source>
</evidence>
<keyword evidence="1" id="KW-0472">Membrane</keyword>
<dbReference type="PIRSF" id="PIRSF003203">
    <property type="entry name" value="AzlD"/>
    <property type="match status" value="1"/>
</dbReference>
<feature type="transmembrane region" description="Helical" evidence="1">
    <location>
        <begin position="88"/>
        <end position="106"/>
    </location>
</feature>
<dbReference type="EMBL" id="CP020867">
    <property type="protein sequence ID" value="ARJ56567.1"/>
    <property type="molecule type" value="Genomic_DNA"/>
</dbReference>
<dbReference type="STRING" id="1121267.CCUN_0960"/>
<organism evidence="2 3">
    <name type="scientific">Campylobacter cuniculorum DSM 23162 = LMG 24588</name>
    <dbReference type="NCBI Taxonomy" id="1121267"/>
    <lineage>
        <taxon>Bacteria</taxon>
        <taxon>Pseudomonadati</taxon>
        <taxon>Campylobacterota</taxon>
        <taxon>Epsilonproteobacteria</taxon>
        <taxon>Campylobacterales</taxon>
        <taxon>Campylobacteraceae</taxon>
        <taxon>Campylobacter</taxon>
    </lineage>
</organism>
<evidence type="ECO:0000256" key="1">
    <source>
        <dbReference type="SAM" id="Phobius"/>
    </source>
</evidence>
<accession>A0A1W6BWY1</accession>
<sequence length="107" mass="12675">MFDMKILILIFAGFLGTYLTRILAYVLFKNKKPGYYFSFIQKNMPLIIIVILFFYTFYGVDFTHFPYGLNLILACIFVFLLHIKFKNMLLSVILGTVFYMLLLRTLE</sequence>
<protein>
    <submittedName>
        <fullName evidence="2">Branched-chain amino acid transport protein, AzlD family</fullName>
    </submittedName>
</protein>
<dbReference type="Proteomes" id="UP000192902">
    <property type="component" value="Chromosome"/>
</dbReference>
<dbReference type="Pfam" id="PF05437">
    <property type="entry name" value="AzlD"/>
    <property type="match status" value="1"/>
</dbReference>
<dbReference type="InterPro" id="IPR008407">
    <property type="entry name" value="Brnchd-chn_aa_trnsp_AzlD"/>
</dbReference>
<keyword evidence="1" id="KW-1133">Transmembrane helix</keyword>
<dbReference type="OrthoDB" id="5347742at2"/>
<dbReference type="eggNOG" id="COG1687">
    <property type="taxonomic scope" value="Bacteria"/>
</dbReference>
<dbReference type="AlphaFoldDB" id="A0A1W6BWY1"/>
<feature type="transmembrane region" description="Helical" evidence="1">
    <location>
        <begin position="6"/>
        <end position="28"/>
    </location>
</feature>
<gene>
    <name evidence="2" type="ORF">CCUN_0960</name>
</gene>
<feature type="transmembrane region" description="Helical" evidence="1">
    <location>
        <begin position="35"/>
        <end position="58"/>
    </location>
</feature>
<reference evidence="2 3" key="1">
    <citation type="submission" date="2017-04" db="EMBL/GenBank/DDBJ databases">
        <title>Complete genome sequence of the Campylobacter cuniculorum type strain LMG24588.</title>
        <authorList>
            <person name="Miller W.G."/>
            <person name="Yee E."/>
            <person name="Revez J."/>
            <person name="Bono J.L."/>
            <person name="Rossi M."/>
        </authorList>
    </citation>
    <scope>NUCLEOTIDE SEQUENCE [LARGE SCALE GENOMIC DNA]</scope>
    <source>
        <strain evidence="2 3">LMG 24588</strain>
    </source>
</reference>
<name>A0A1W6BWY1_9BACT</name>
<keyword evidence="1" id="KW-0812">Transmembrane</keyword>
<feature type="transmembrane region" description="Helical" evidence="1">
    <location>
        <begin position="64"/>
        <end position="81"/>
    </location>
</feature>
<evidence type="ECO:0000313" key="3">
    <source>
        <dbReference type="Proteomes" id="UP000192902"/>
    </source>
</evidence>
<proteinExistence type="predicted"/>
<dbReference type="KEGG" id="ccun:CCUN_0960"/>